<evidence type="ECO:0000256" key="2">
    <source>
        <dbReference type="ARBA" id="ARBA00022475"/>
    </source>
</evidence>
<evidence type="ECO:0000313" key="9">
    <source>
        <dbReference type="EMBL" id="RRG24502.1"/>
    </source>
</evidence>
<evidence type="ECO:0000256" key="3">
    <source>
        <dbReference type="ARBA" id="ARBA00022692"/>
    </source>
</evidence>
<dbReference type="AlphaFoldDB" id="A0A425Y807"/>
<protein>
    <submittedName>
        <fullName evidence="9">ABC transporter permease</fullName>
    </submittedName>
</protein>
<dbReference type="Pfam" id="PF02687">
    <property type="entry name" value="FtsX"/>
    <property type="match status" value="2"/>
</dbReference>
<organism evidence="9 10">
    <name type="scientific">Ancylomarina euxinus</name>
    <dbReference type="NCBI Taxonomy" id="2283627"/>
    <lineage>
        <taxon>Bacteria</taxon>
        <taxon>Pseudomonadati</taxon>
        <taxon>Bacteroidota</taxon>
        <taxon>Bacteroidia</taxon>
        <taxon>Marinilabiliales</taxon>
        <taxon>Marinifilaceae</taxon>
        <taxon>Ancylomarina</taxon>
    </lineage>
</organism>
<feature type="domain" description="MacB-like periplasmic core" evidence="8">
    <location>
        <begin position="21"/>
        <end position="212"/>
    </location>
</feature>
<accession>A0A425Y807</accession>
<feature type="domain" description="ABC3 transporter permease C-terminal" evidence="7">
    <location>
        <begin position="302"/>
        <end position="409"/>
    </location>
</feature>
<evidence type="ECO:0000259" key="7">
    <source>
        <dbReference type="Pfam" id="PF02687"/>
    </source>
</evidence>
<feature type="transmembrane region" description="Helical" evidence="6">
    <location>
        <begin position="724"/>
        <end position="744"/>
    </location>
</feature>
<feature type="transmembrane region" description="Helical" evidence="6">
    <location>
        <begin position="348"/>
        <end position="370"/>
    </location>
</feature>
<dbReference type="InterPro" id="IPR003838">
    <property type="entry name" value="ABC3_permease_C"/>
</dbReference>
<dbReference type="GO" id="GO:0005886">
    <property type="term" value="C:plasma membrane"/>
    <property type="evidence" value="ECO:0007669"/>
    <property type="project" value="UniProtKB-SubCell"/>
</dbReference>
<dbReference type="OrthoDB" id="1109882at2"/>
<feature type="transmembrane region" description="Helical" evidence="6">
    <location>
        <begin position="390"/>
        <end position="415"/>
    </location>
</feature>
<dbReference type="GO" id="GO:0022857">
    <property type="term" value="F:transmembrane transporter activity"/>
    <property type="evidence" value="ECO:0007669"/>
    <property type="project" value="TreeGrafter"/>
</dbReference>
<dbReference type="Pfam" id="PF12704">
    <property type="entry name" value="MacB_PCD"/>
    <property type="match status" value="1"/>
</dbReference>
<dbReference type="Proteomes" id="UP000285794">
    <property type="component" value="Unassembled WGS sequence"/>
</dbReference>
<feature type="transmembrane region" description="Helical" evidence="6">
    <location>
        <begin position="756"/>
        <end position="776"/>
    </location>
</feature>
<dbReference type="InterPro" id="IPR025857">
    <property type="entry name" value="MacB_PCD"/>
</dbReference>
<evidence type="ECO:0000256" key="6">
    <source>
        <dbReference type="SAM" id="Phobius"/>
    </source>
</evidence>
<dbReference type="PANTHER" id="PTHR30572">
    <property type="entry name" value="MEMBRANE COMPONENT OF TRANSPORTER-RELATED"/>
    <property type="match status" value="1"/>
</dbReference>
<keyword evidence="4 6" id="KW-1133">Transmembrane helix</keyword>
<feature type="transmembrane region" description="Helical" evidence="6">
    <location>
        <begin position="436"/>
        <end position="459"/>
    </location>
</feature>
<proteinExistence type="predicted"/>
<dbReference type="PANTHER" id="PTHR30572:SF18">
    <property type="entry name" value="ABC-TYPE MACROLIDE FAMILY EXPORT SYSTEM PERMEASE COMPONENT 2"/>
    <property type="match status" value="1"/>
</dbReference>
<evidence type="ECO:0000256" key="5">
    <source>
        <dbReference type="ARBA" id="ARBA00023136"/>
    </source>
</evidence>
<keyword evidence="5 6" id="KW-0472">Membrane</keyword>
<keyword evidence="10" id="KW-1185">Reference proteome</keyword>
<feature type="transmembrane region" description="Helical" evidence="6">
    <location>
        <begin position="296"/>
        <end position="318"/>
    </location>
</feature>
<feature type="transmembrane region" description="Helical" evidence="6">
    <location>
        <begin position="21"/>
        <end position="43"/>
    </location>
</feature>
<feature type="transmembrane region" description="Helical" evidence="6">
    <location>
        <begin position="673"/>
        <end position="696"/>
    </location>
</feature>
<comment type="caution">
    <text evidence="9">The sequence shown here is derived from an EMBL/GenBank/DDBJ whole genome shotgun (WGS) entry which is preliminary data.</text>
</comment>
<evidence type="ECO:0000256" key="4">
    <source>
        <dbReference type="ARBA" id="ARBA00022989"/>
    </source>
</evidence>
<keyword evidence="2" id="KW-1003">Cell membrane</keyword>
<dbReference type="InterPro" id="IPR050250">
    <property type="entry name" value="Macrolide_Exporter_MacB"/>
</dbReference>
<reference evidence="9 10" key="1">
    <citation type="submission" date="2018-07" db="EMBL/GenBank/DDBJ databases">
        <title>Draft genome sequence of Ancylomarina sp. M1P.</title>
        <authorList>
            <person name="Yadav S."/>
            <person name="Villanueva L."/>
            <person name="Damste J.S.S."/>
        </authorList>
    </citation>
    <scope>NUCLEOTIDE SEQUENCE [LARGE SCALE GENOMIC DNA]</scope>
    <source>
        <strain evidence="9 10">M1P</strain>
    </source>
</reference>
<name>A0A425Y807_9BACT</name>
<evidence type="ECO:0000259" key="8">
    <source>
        <dbReference type="Pfam" id="PF12704"/>
    </source>
</evidence>
<sequence>MRFNQNIMISLRRFKSEKVNTLISLTGLILALSIVTIVLVFILNELNYNSYYKNKDRIYRVLNYNKIENKYWATTPYQIGQLAKEKFSEVKAATHQYNIHNTQFQKNKEYIEEQSVIGTDSSFFTVFGIDILQGDLHGFEETKHHILLSSSMSKKYFGRENPIGKSLKMKLNNLIYDMQVAAIFKDIPNNTSVRSDFIVNTDIAFDDLEKNIITSEDEVDLKSMKEAWASVFFTNYFLLESSVSIPLFQEKLLKLGKEYSNSKNKYTLSAQSLNNVYFKSGGYIDNHRTDSGDLKMLFILGTIGILILIIACINYLNLALAQAITRLKSFAVRKTYGASQKDILQQLVIDYCSLSIIALPIAIVFAQIALPVISEMLGKSYQLQIDSNFLVGFGILIALTLVTGLITAFATFLRFKQSQLTHMLKGAKEGQNQKFTLQKGMIVFQILVFIILLSCTIVIQKQVRYAFNIDLGFAKEELVSVDIGNRNKDILKQKLLKIPLVKSVSSAMWLPPTNNKMFVGVKRVDRPDEDVSVSGLFVDYDFAKAMGIKLLMGEDFQVDKHQSGVLVNKSAAKALGLTDIIGEKTSFGIVHGLIADFHMFSLKEKIPPMLLSLSPSSGREMIIRVSTKNIHYTIAQIKRTWESFENGHPFEITFTDDALNELYQSDIRFSKTIGMLAFIAILIASLGLLGLSLFIGKQRIKEIGVRKANGAKTHEIIKMLNKDFFNLVLIAFIIACPIAWYAMSRWLENFAYKTELSWWVFVLAGLIAMGIALLTVSIQSWRAATRNPVESLRYE</sequence>
<evidence type="ECO:0000256" key="1">
    <source>
        <dbReference type="ARBA" id="ARBA00004651"/>
    </source>
</evidence>
<dbReference type="EMBL" id="QQWG01000001">
    <property type="protein sequence ID" value="RRG24502.1"/>
    <property type="molecule type" value="Genomic_DNA"/>
</dbReference>
<gene>
    <name evidence="9" type="ORF">DWB61_00340</name>
</gene>
<keyword evidence="3 6" id="KW-0812">Transmembrane</keyword>
<evidence type="ECO:0000313" key="10">
    <source>
        <dbReference type="Proteomes" id="UP000285794"/>
    </source>
</evidence>
<feature type="domain" description="ABC3 transporter permease C-terminal" evidence="7">
    <location>
        <begin position="675"/>
        <end position="788"/>
    </location>
</feature>
<comment type="subcellular location">
    <subcellularLocation>
        <location evidence="1">Cell membrane</location>
        <topology evidence="1">Multi-pass membrane protein</topology>
    </subcellularLocation>
</comment>
<dbReference type="RefSeq" id="WP_125028792.1">
    <property type="nucleotide sequence ID" value="NZ_JAPXVP010000001.1"/>
</dbReference>